<evidence type="ECO:0000256" key="5">
    <source>
        <dbReference type="ARBA" id="ARBA00023136"/>
    </source>
</evidence>
<dbReference type="Pfam" id="PF11712">
    <property type="entry name" value="Vma12"/>
    <property type="match status" value="1"/>
</dbReference>
<dbReference type="PANTHER" id="PTHR31394">
    <property type="entry name" value="TRANSMEMBRANE PROTEIN 199"/>
    <property type="match status" value="1"/>
</dbReference>
<feature type="transmembrane region" description="Helical" evidence="6">
    <location>
        <begin position="142"/>
        <end position="163"/>
    </location>
</feature>
<keyword evidence="4 6" id="KW-1133">Transmembrane helix</keyword>
<evidence type="ECO:0000256" key="2">
    <source>
        <dbReference type="ARBA" id="ARBA00022692"/>
    </source>
</evidence>
<keyword evidence="2 6" id="KW-0812">Transmembrane</keyword>
<keyword evidence="5 6" id="KW-0472">Membrane</keyword>
<evidence type="ECO:0000256" key="1">
    <source>
        <dbReference type="ARBA" id="ARBA00004477"/>
    </source>
</evidence>
<organism evidence="7 8">
    <name type="scientific">Saccoglossus kowalevskii</name>
    <name type="common">Acorn worm</name>
    <dbReference type="NCBI Taxonomy" id="10224"/>
    <lineage>
        <taxon>Eukaryota</taxon>
        <taxon>Metazoa</taxon>
        <taxon>Hemichordata</taxon>
        <taxon>Enteropneusta</taxon>
        <taxon>Harrimaniidae</taxon>
        <taxon>Saccoglossus</taxon>
    </lineage>
</organism>
<proteinExistence type="predicted"/>
<dbReference type="InterPro" id="IPR021013">
    <property type="entry name" value="ATPase_Vma12"/>
</dbReference>
<dbReference type="PANTHER" id="PTHR31394:SF1">
    <property type="entry name" value="TRANSMEMBRANE PROTEIN 199"/>
    <property type="match status" value="1"/>
</dbReference>
<evidence type="ECO:0000256" key="3">
    <source>
        <dbReference type="ARBA" id="ARBA00022824"/>
    </source>
</evidence>
<evidence type="ECO:0000256" key="4">
    <source>
        <dbReference type="ARBA" id="ARBA00022989"/>
    </source>
</evidence>
<gene>
    <name evidence="8" type="primary">LOC100378357</name>
</gene>
<keyword evidence="7" id="KW-1185">Reference proteome</keyword>
<comment type="subcellular location">
    <subcellularLocation>
        <location evidence="1">Endoplasmic reticulum membrane</location>
        <topology evidence="1">Multi-pass membrane protein</topology>
    </subcellularLocation>
</comment>
<reference evidence="8" key="1">
    <citation type="submission" date="2025-08" db="UniProtKB">
        <authorList>
            <consortium name="RefSeq"/>
        </authorList>
    </citation>
    <scope>IDENTIFICATION</scope>
    <source>
        <tissue evidence="8">Testes</tissue>
    </source>
</reference>
<keyword evidence="3" id="KW-0256">Endoplasmic reticulum</keyword>
<sequence length="197" mass="22645">MVVQVILTPKIQRAIETILTSEELSDKFRAEIEKFTPVDSKYDEENSRGIPFETVRKCHQHMTKDYNPLYLHELLDESDIYFPPLPKPKRNPELVARLERLKAQQANREYKQMTKGVDNQIIGSQNTFAEFGTELRSVKKQVLAVFNSFVTVICAFVFGYMAAYYTYQPTAFCILVGLIMSTIVALADIYFIAKTVI</sequence>
<evidence type="ECO:0000256" key="6">
    <source>
        <dbReference type="SAM" id="Phobius"/>
    </source>
</evidence>
<dbReference type="Proteomes" id="UP000694865">
    <property type="component" value="Unplaced"/>
</dbReference>
<dbReference type="GeneID" id="100378357"/>
<evidence type="ECO:0000313" key="8">
    <source>
        <dbReference type="RefSeq" id="XP_002731814.1"/>
    </source>
</evidence>
<accession>A0ABM0GKE4</accession>
<name>A0ABM0GKE4_SACKO</name>
<dbReference type="RefSeq" id="XP_002731814.1">
    <property type="nucleotide sequence ID" value="XM_002731768.2"/>
</dbReference>
<feature type="transmembrane region" description="Helical" evidence="6">
    <location>
        <begin position="169"/>
        <end position="193"/>
    </location>
</feature>
<evidence type="ECO:0000313" key="7">
    <source>
        <dbReference type="Proteomes" id="UP000694865"/>
    </source>
</evidence>
<protein>
    <submittedName>
        <fullName evidence="8">Transmembrane protein 199-like</fullName>
    </submittedName>
</protein>